<evidence type="ECO:0000313" key="1">
    <source>
        <dbReference type="EMBL" id="KAH7903520.1"/>
    </source>
</evidence>
<proteinExistence type="predicted"/>
<accession>A0ACB7ZQM7</accession>
<keyword evidence="2" id="KW-1185">Reference proteome</keyword>
<protein>
    <submittedName>
        <fullName evidence="1">Uncharacterized protein</fullName>
    </submittedName>
</protein>
<comment type="caution">
    <text evidence="1">The sequence shown here is derived from an EMBL/GenBank/DDBJ whole genome shotgun (WGS) entry which is preliminary data.</text>
</comment>
<dbReference type="Proteomes" id="UP000790377">
    <property type="component" value="Unassembled WGS sequence"/>
</dbReference>
<gene>
    <name evidence="1" type="ORF">BJ138DRAFT_968056</name>
</gene>
<name>A0ACB7ZQM7_9AGAM</name>
<dbReference type="EMBL" id="MU268916">
    <property type="protein sequence ID" value="KAH7903520.1"/>
    <property type="molecule type" value="Genomic_DNA"/>
</dbReference>
<organism evidence="1 2">
    <name type="scientific">Hygrophoropsis aurantiaca</name>
    <dbReference type="NCBI Taxonomy" id="72124"/>
    <lineage>
        <taxon>Eukaryota</taxon>
        <taxon>Fungi</taxon>
        <taxon>Dikarya</taxon>
        <taxon>Basidiomycota</taxon>
        <taxon>Agaricomycotina</taxon>
        <taxon>Agaricomycetes</taxon>
        <taxon>Agaricomycetidae</taxon>
        <taxon>Boletales</taxon>
        <taxon>Coniophorineae</taxon>
        <taxon>Hygrophoropsidaceae</taxon>
        <taxon>Hygrophoropsis</taxon>
    </lineage>
</organism>
<evidence type="ECO:0000313" key="2">
    <source>
        <dbReference type="Proteomes" id="UP000790377"/>
    </source>
</evidence>
<sequence length="77" mass="8340">EGDRLIGRKTLPIISPFLSRMFMLIGLPLWSLFLVRVWGMDAVSGGLFVCCGLLAGARFVIYPSVSGDKVSCGVYSV</sequence>
<reference evidence="1" key="1">
    <citation type="journal article" date="2021" name="New Phytol.">
        <title>Evolutionary innovations through gain and loss of genes in the ectomycorrhizal Boletales.</title>
        <authorList>
            <person name="Wu G."/>
            <person name="Miyauchi S."/>
            <person name="Morin E."/>
            <person name="Kuo A."/>
            <person name="Drula E."/>
            <person name="Varga T."/>
            <person name="Kohler A."/>
            <person name="Feng B."/>
            <person name="Cao Y."/>
            <person name="Lipzen A."/>
            <person name="Daum C."/>
            <person name="Hundley H."/>
            <person name="Pangilinan J."/>
            <person name="Johnson J."/>
            <person name="Barry K."/>
            <person name="LaButti K."/>
            <person name="Ng V."/>
            <person name="Ahrendt S."/>
            <person name="Min B."/>
            <person name="Choi I.G."/>
            <person name="Park H."/>
            <person name="Plett J.M."/>
            <person name="Magnuson J."/>
            <person name="Spatafora J.W."/>
            <person name="Nagy L.G."/>
            <person name="Henrissat B."/>
            <person name="Grigoriev I.V."/>
            <person name="Yang Z.L."/>
            <person name="Xu J."/>
            <person name="Martin F.M."/>
        </authorList>
    </citation>
    <scope>NUCLEOTIDE SEQUENCE</scope>
    <source>
        <strain evidence="1">ATCC 28755</strain>
    </source>
</reference>
<feature type="non-terminal residue" evidence="1">
    <location>
        <position position="77"/>
    </location>
</feature>
<feature type="non-terminal residue" evidence="1">
    <location>
        <position position="1"/>
    </location>
</feature>